<accession>I3Z005</accession>
<feature type="compositionally biased region" description="Polar residues" evidence="1">
    <location>
        <begin position="7"/>
        <end position="25"/>
    </location>
</feature>
<evidence type="ECO:0000256" key="1">
    <source>
        <dbReference type="SAM" id="MobiDB-lite"/>
    </source>
</evidence>
<dbReference type="Proteomes" id="UP000006049">
    <property type="component" value="Chromosome"/>
</dbReference>
<dbReference type="HOGENOM" id="CLU_3131436_0_0_10"/>
<dbReference type="AlphaFoldDB" id="I3Z005"/>
<keyword evidence="3" id="KW-1185">Reference proteome</keyword>
<sequence>MSKQDSENNNPAKTSTKHPTGSTSVHSEKDNSTEDGFKPNASRNKKEEE</sequence>
<reference evidence="2 3" key="1">
    <citation type="submission" date="2012-06" db="EMBL/GenBank/DDBJ databases">
        <title>The complete genome of Aequorivita sublithincola DSM 14238.</title>
        <authorList>
            <consortium name="US DOE Joint Genome Institute (JGI-PGF)"/>
            <person name="Lucas S."/>
            <person name="Copeland A."/>
            <person name="Lapidus A."/>
            <person name="Goodwin L."/>
            <person name="Pitluck S."/>
            <person name="Peters L."/>
            <person name="Munk A.C.C."/>
            <person name="Kyrpides N."/>
            <person name="Mavromatis K."/>
            <person name="Pagani I."/>
            <person name="Ivanova N."/>
            <person name="Ovchinnikova G."/>
            <person name="Zeytun A."/>
            <person name="Detter J.C."/>
            <person name="Han C."/>
            <person name="Land M."/>
            <person name="Hauser L."/>
            <person name="Markowitz V."/>
            <person name="Cheng J.-F."/>
            <person name="Hugenholtz P."/>
            <person name="Woyke T."/>
            <person name="Wu D."/>
            <person name="Tindall B."/>
            <person name="Faehnrich R."/>
            <person name="Brambilla E."/>
            <person name="Klenk H.-P."/>
            <person name="Eisen J.A."/>
        </authorList>
    </citation>
    <scope>NUCLEOTIDE SEQUENCE [LARGE SCALE GENOMIC DNA]</scope>
    <source>
        <strain evidence="3">DSM 14238 / LMG 21431 / ACAM 643 / 9-3</strain>
    </source>
</reference>
<gene>
    <name evidence="2" type="ordered locus">Aeqsu_3138</name>
</gene>
<feature type="region of interest" description="Disordered" evidence="1">
    <location>
        <begin position="1"/>
        <end position="49"/>
    </location>
</feature>
<dbReference type="OrthoDB" id="1453312at2"/>
<dbReference type="EMBL" id="CP003280">
    <property type="protein sequence ID" value="AFL82573.1"/>
    <property type="molecule type" value="Genomic_DNA"/>
</dbReference>
<evidence type="ECO:0000313" key="2">
    <source>
        <dbReference type="EMBL" id="AFL82573.1"/>
    </source>
</evidence>
<dbReference type="KEGG" id="asl:Aeqsu_3138"/>
<evidence type="ECO:0000313" key="3">
    <source>
        <dbReference type="Proteomes" id="UP000006049"/>
    </source>
</evidence>
<organism evidence="2 3">
    <name type="scientific">Aequorivita sublithincola (strain DSM 14238 / LMG 21431 / ACAM 643 / 9-3)</name>
    <dbReference type="NCBI Taxonomy" id="746697"/>
    <lineage>
        <taxon>Bacteria</taxon>
        <taxon>Pseudomonadati</taxon>
        <taxon>Bacteroidota</taxon>
        <taxon>Flavobacteriia</taxon>
        <taxon>Flavobacteriales</taxon>
        <taxon>Flavobacteriaceae</taxon>
        <taxon>Aequorivita</taxon>
    </lineage>
</organism>
<name>I3Z005_AEQSU</name>
<dbReference type="RefSeq" id="WP_014783822.1">
    <property type="nucleotide sequence ID" value="NC_018013.1"/>
</dbReference>
<feature type="compositionally biased region" description="Basic and acidic residues" evidence="1">
    <location>
        <begin position="26"/>
        <end position="37"/>
    </location>
</feature>
<protein>
    <submittedName>
        <fullName evidence="2">Uncharacterized protein</fullName>
    </submittedName>
</protein>
<proteinExistence type="predicted"/>